<dbReference type="SUPFAM" id="SSF53383">
    <property type="entry name" value="PLP-dependent transferases"/>
    <property type="match status" value="1"/>
</dbReference>
<protein>
    <submittedName>
        <fullName evidence="5">Low-specificity L-threonine aldolase</fullName>
        <ecNumber evidence="5">4.1.2.48</ecNumber>
    </submittedName>
</protein>
<dbReference type="PANTHER" id="PTHR48097:SF9">
    <property type="entry name" value="L-THREONINE ALDOLASE"/>
    <property type="match status" value="1"/>
</dbReference>
<proteinExistence type="inferred from homology"/>
<dbReference type="GO" id="GO:0016829">
    <property type="term" value="F:lyase activity"/>
    <property type="evidence" value="ECO:0007669"/>
    <property type="project" value="UniProtKB-KW"/>
</dbReference>
<dbReference type="NCBIfam" id="NF007825">
    <property type="entry name" value="PRK10534.1"/>
    <property type="match status" value="1"/>
</dbReference>
<organism evidence="5 6">
    <name type="scientific">Fictibacillus iocasae</name>
    <dbReference type="NCBI Taxonomy" id="2715437"/>
    <lineage>
        <taxon>Bacteria</taxon>
        <taxon>Bacillati</taxon>
        <taxon>Bacillota</taxon>
        <taxon>Bacilli</taxon>
        <taxon>Bacillales</taxon>
        <taxon>Fictibacillaceae</taxon>
        <taxon>Fictibacillus</taxon>
    </lineage>
</organism>
<dbReference type="Gene3D" id="3.40.640.10">
    <property type="entry name" value="Type I PLP-dependent aspartate aminotransferase-like (Major domain)"/>
    <property type="match status" value="1"/>
</dbReference>
<gene>
    <name evidence="5" type="primary">ltaE</name>
    <name evidence="5" type="ORF">ACFQPF_03110</name>
</gene>
<keyword evidence="6" id="KW-1185">Reference proteome</keyword>
<name>A0ABW2NJ10_9BACL</name>
<dbReference type="CDD" id="cd06502">
    <property type="entry name" value="TA_like"/>
    <property type="match status" value="1"/>
</dbReference>
<dbReference type="PANTHER" id="PTHR48097">
    <property type="entry name" value="L-THREONINE ALDOLASE-RELATED"/>
    <property type="match status" value="1"/>
</dbReference>
<evidence type="ECO:0000256" key="1">
    <source>
        <dbReference type="ARBA" id="ARBA00001933"/>
    </source>
</evidence>
<dbReference type="InterPro" id="IPR023603">
    <property type="entry name" value="Low_specificity_L-TA-like"/>
</dbReference>
<dbReference type="InterPro" id="IPR015422">
    <property type="entry name" value="PyrdxlP-dep_Trfase_small"/>
</dbReference>
<sequence length="344" mass="37002">MIDLRSDTVTKPTQEMRLAMFEAEVGDDVYGEDPTVNKLEEIAAHVLGKEAALFVTSGTQGNQLAVLAQTSPGDEIIMERDSHLFYYEGGAASALAGVQMRTIKGIGGAFSLDSLKRAIRSDDIHFPDTSLICLENTHNRAGGRAIPYQQMRSVYETASSFEVKVHLDGARLFNAAAALGCSAEDLASCSDTVSLCLSKGLGAPAGSVLAGSAETIKKARKWRKRLGGGMRQTGILAAPGIIAITKMAERLTEDHIHAKMLAEGIREIHGLSVVNEVDTNIVLVDVSALNQTNGHILEALKKEGILAVAFGEDVIRFTTHYDVSESDIQQTLQKINNILKIQRA</sequence>
<reference evidence="6" key="1">
    <citation type="journal article" date="2019" name="Int. J. Syst. Evol. Microbiol.">
        <title>The Global Catalogue of Microorganisms (GCM) 10K type strain sequencing project: providing services to taxonomists for standard genome sequencing and annotation.</title>
        <authorList>
            <consortium name="The Broad Institute Genomics Platform"/>
            <consortium name="The Broad Institute Genome Sequencing Center for Infectious Disease"/>
            <person name="Wu L."/>
            <person name="Ma J."/>
        </authorList>
    </citation>
    <scope>NUCLEOTIDE SEQUENCE [LARGE SCALE GENOMIC DNA]</scope>
    <source>
        <strain evidence="6">NBRC 106396</strain>
    </source>
</reference>
<comment type="cofactor">
    <cofactor evidence="1">
        <name>pyridoxal 5'-phosphate</name>
        <dbReference type="ChEBI" id="CHEBI:597326"/>
    </cofactor>
</comment>
<keyword evidence="3" id="KW-0663">Pyridoxal phosphate</keyword>
<dbReference type="Gene3D" id="3.90.1150.10">
    <property type="entry name" value="Aspartate Aminotransferase, domain 1"/>
    <property type="match status" value="1"/>
</dbReference>
<dbReference type="InterPro" id="IPR015424">
    <property type="entry name" value="PyrdxlP-dep_Trfase"/>
</dbReference>
<dbReference type="InterPro" id="IPR015421">
    <property type="entry name" value="PyrdxlP-dep_Trfase_major"/>
</dbReference>
<accession>A0ABW2NJ10</accession>
<dbReference type="RefSeq" id="WP_379746368.1">
    <property type="nucleotide sequence ID" value="NZ_JBHTCP010000004.1"/>
</dbReference>
<dbReference type="Pfam" id="PF01212">
    <property type="entry name" value="Beta_elim_lyase"/>
    <property type="match status" value="1"/>
</dbReference>
<dbReference type="EC" id="4.1.2.48" evidence="5"/>
<comment type="caution">
    <text evidence="5">The sequence shown here is derived from an EMBL/GenBank/DDBJ whole genome shotgun (WGS) entry which is preliminary data.</text>
</comment>
<evidence type="ECO:0000256" key="2">
    <source>
        <dbReference type="ARBA" id="ARBA00006966"/>
    </source>
</evidence>
<dbReference type="InterPro" id="IPR001597">
    <property type="entry name" value="ArAA_b-elim_lyase/Thr_aldolase"/>
</dbReference>
<comment type="similarity">
    <text evidence="2">Belongs to the threonine aldolase family.</text>
</comment>
<keyword evidence="5" id="KW-0456">Lyase</keyword>
<dbReference type="NCBIfam" id="NF041359">
    <property type="entry name" value="GntG_guanitoxin"/>
    <property type="match status" value="1"/>
</dbReference>
<dbReference type="EMBL" id="JBHTCP010000004">
    <property type="protein sequence ID" value="MFC7370660.1"/>
    <property type="molecule type" value="Genomic_DNA"/>
</dbReference>
<evidence type="ECO:0000256" key="3">
    <source>
        <dbReference type="ARBA" id="ARBA00022898"/>
    </source>
</evidence>
<evidence type="ECO:0000313" key="5">
    <source>
        <dbReference type="EMBL" id="MFC7370660.1"/>
    </source>
</evidence>
<evidence type="ECO:0000259" key="4">
    <source>
        <dbReference type="Pfam" id="PF01212"/>
    </source>
</evidence>
<dbReference type="PIRSF" id="PIRSF017617">
    <property type="entry name" value="Thr_aldolase"/>
    <property type="match status" value="1"/>
</dbReference>
<feature type="domain" description="Aromatic amino acid beta-eliminating lyase/threonine aldolase" evidence="4">
    <location>
        <begin position="3"/>
        <end position="287"/>
    </location>
</feature>
<dbReference type="Proteomes" id="UP001596549">
    <property type="component" value="Unassembled WGS sequence"/>
</dbReference>
<evidence type="ECO:0000313" key="6">
    <source>
        <dbReference type="Proteomes" id="UP001596549"/>
    </source>
</evidence>